<dbReference type="AlphaFoldDB" id="A0A016TT45"/>
<sequence length="76" mass="8606">MKKLDEQVAHKVNHYQIRNAQGSLYSGSSLRVLPGPHVPKSYAVGASRFSNEIVAKYMTGKSVLFQGWSEHQNWLF</sequence>
<evidence type="ECO:0000313" key="1">
    <source>
        <dbReference type="EMBL" id="EYC05827.1"/>
    </source>
</evidence>
<comment type="caution">
    <text evidence="1">The sequence shown here is derived from an EMBL/GenBank/DDBJ whole genome shotgun (WGS) entry which is preliminary data.</text>
</comment>
<organism evidence="1 2">
    <name type="scientific">Ancylostoma ceylanicum</name>
    <dbReference type="NCBI Taxonomy" id="53326"/>
    <lineage>
        <taxon>Eukaryota</taxon>
        <taxon>Metazoa</taxon>
        <taxon>Ecdysozoa</taxon>
        <taxon>Nematoda</taxon>
        <taxon>Chromadorea</taxon>
        <taxon>Rhabditida</taxon>
        <taxon>Rhabditina</taxon>
        <taxon>Rhabditomorpha</taxon>
        <taxon>Strongyloidea</taxon>
        <taxon>Ancylostomatidae</taxon>
        <taxon>Ancylostomatinae</taxon>
        <taxon>Ancylostoma</taxon>
    </lineage>
</organism>
<protein>
    <submittedName>
        <fullName evidence="1">Uncharacterized protein</fullName>
    </submittedName>
</protein>
<reference evidence="2" key="1">
    <citation type="journal article" date="2015" name="Nat. Genet.">
        <title>The genome and transcriptome of the zoonotic hookworm Ancylostoma ceylanicum identify infection-specific gene families.</title>
        <authorList>
            <person name="Schwarz E.M."/>
            <person name="Hu Y."/>
            <person name="Antoshechkin I."/>
            <person name="Miller M.M."/>
            <person name="Sternberg P.W."/>
            <person name="Aroian R.V."/>
        </authorList>
    </citation>
    <scope>NUCLEOTIDE SEQUENCE</scope>
    <source>
        <strain evidence="2">HY135</strain>
    </source>
</reference>
<proteinExistence type="predicted"/>
<evidence type="ECO:0000313" key="2">
    <source>
        <dbReference type="Proteomes" id="UP000024635"/>
    </source>
</evidence>
<gene>
    <name evidence="1" type="primary">Acey_s0080.g1384</name>
    <name evidence="1" type="ORF">Y032_0080g1384</name>
</gene>
<keyword evidence="2" id="KW-1185">Reference proteome</keyword>
<dbReference type="EMBL" id="JARK01001416">
    <property type="protein sequence ID" value="EYC05827.1"/>
    <property type="molecule type" value="Genomic_DNA"/>
</dbReference>
<dbReference type="Proteomes" id="UP000024635">
    <property type="component" value="Unassembled WGS sequence"/>
</dbReference>
<name>A0A016TT45_9BILA</name>
<accession>A0A016TT45</accession>